<feature type="compositionally biased region" description="Polar residues" evidence="1">
    <location>
        <begin position="7"/>
        <end position="16"/>
    </location>
</feature>
<accession>A0ABR4DN36</accession>
<dbReference type="InterPro" id="IPR051531">
    <property type="entry name" value="N-acetyltransferase"/>
</dbReference>
<dbReference type="InterPro" id="IPR016181">
    <property type="entry name" value="Acyl_CoA_acyltransferase"/>
</dbReference>
<reference evidence="3 4" key="1">
    <citation type="journal article" date="2024" name="Commun. Biol.">
        <title>Comparative genomic analysis of thermophilic fungi reveals convergent evolutionary adaptations and gene losses.</title>
        <authorList>
            <person name="Steindorff A.S."/>
            <person name="Aguilar-Pontes M.V."/>
            <person name="Robinson A.J."/>
            <person name="Andreopoulos B."/>
            <person name="LaButti K."/>
            <person name="Kuo A."/>
            <person name="Mondo S."/>
            <person name="Riley R."/>
            <person name="Otillar R."/>
            <person name="Haridas S."/>
            <person name="Lipzen A."/>
            <person name="Grimwood J."/>
            <person name="Schmutz J."/>
            <person name="Clum A."/>
            <person name="Reid I.D."/>
            <person name="Moisan M.C."/>
            <person name="Butler G."/>
            <person name="Nguyen T.T.M."/>
            <person name="Dewar K."/>
            <person name="Conant G."/>
            <person name="Drula E."/>
            <person name="Henrissat B."/>
            <person name="Hansel C."/>
            <person name="Singer S."/>
            <person name="Hutchinson M.I."/>
            <person name="de Vries R.P."/>
            <person name="Natvig D.O."/>
            <person name="Powell A.J."/>
            <person name="Tsang A."/>
            <person name="Grigoriev I.V."/>
        </authorList>
    </citation>
    <scope>NUCLEOTIDE SEQUENCE [LARGE SCALE GENOMIC DNA]</scope>
    <source>
        <strain evidence="3 4">ATCC 22073</strain>
    </source>
</reference>
<feature type="domain" description="N-acetyltransferase" evidence="2">
    <location>
        <begin position="52"/>
        <end position="249"/>
    </location>
</feature>
<evidence type="ECO:0000313" key="3">
    <source>
        <dbReference type="EMBL" id="KAL2270944.1"/>
    </source>
</evidence>
<dbReference type="PANTHER" id="PTHR43792">
    <property type="entry name" value="GNAT FAMILY, PUTATIVE (AFU_ORTHOLOGUE AFUA_3G00765)-RELATED-RELATED"/>
    <property type="match status" value="1"/>
</dbReference>
<name>A0ABR4DN36_9PEZI</name>
<dbReference type="InterPro" id="IPR000182">
    <property type="entry name" value="GNAT_dom"/>
</dbReference>
<sequence>MALTTVAIESSSQARPNATPAPDPASFIRIRTTLPRLGALPPIPAHRILTGRLVLRPVAERDLSALHALRTQAEVMRWTATGRPDRDLEETKAWMKNWLPPSPEEKAETERLPSFNFAICLRKGEDEDGTTDDTVEKEEGGDVIGIGGCHRWKGKFGWPEVGYMIRREGWGKGLATEFLEGWLKAWDGLEREEVEIEVDERTISGLVKGGSWKGEEDGVGAAKVREQLVAITAGGNDKSQRVLEKCGFEWFTTWLEDDLTQPQGEGEKKMVELPTYRRFPEPR</sequence>
<comment type="caution">
    <text evidence="3">The sequence shown here is derived from an EMBL/GenBank/DDBJ whole genome shotgun (WGS) entry which is preliminary data.</text>
</comment>
<dbReference type="PANTHER" id="PTHR43792:SF1">
    <property type="entry name" value="N-ACETYLTRANSFERASE DOMAIN-CONTAINING PROTEIN"/>
    <property type="match status" value="1"/>
</dbReference>
<dbReference type="Proteomes" id="UP001600064">
    <property type="component" value="Unassembled WGS sequence"/>
</dbReference>
<dbReference type="RefSeq" id="XP_070869668.1">
    <property type="nucleotide sequence ID" value="XM_071009496.1"/>
</dbReference>
<proteinExistence type="predicted"/>
<dbReference type="SUPFAM" id="SSF55729">
    <property type="entry name" value="Acyl-CoA N-acyltransferases (Nat)"/>
    <property type="match status" value="1"/>
</dbReference>
<keyword evidence="4" id="KW-1185">Reference proteome</keyword>
<gene>
    <name evidence="3" type="ORF">VTJ83DRAFT_315</name>
</gene>
<evidence type="ECO:0000256" key="1">
    <source>
        <dbReference type="SAM" id="MobiDB-lite"/>
    </source>
</evidence>
<dbReference type="GeneID" id="98124140"/>
<dbReference type="Pfam" id="PF13302">
    <property type="entry name" value="Acetyltransf_3"/>
    <property type="match status" value="1"/>
</dbReference>
<evidence type="ECO:0000313" key="4">
    <source>
        <dbReference type="Proteomes" id="UP001600064"/>
    </source>
</evidence>
<dbReference type="Gene3D" id="3.40.630.30">
    <property type="match status" value="1"/>
</dbReference>
<evidence type="ECO:0000259" key="2">
    <source>
        <dbReference type="Pfam" id="PF13302"/>
    </source>
</evidence>
<protein>
    <recommendedName>
        <fullName evidence="2">N-acetyltransferase domain-containing protein</fullName>
    </recommendedName>
</protein>
<organism evidence="3 4">
    <name type="scientific">Remersonia thermophila</name>
    <dbReference type="NCBI Taxonomy" id="72144"/>
    <lineage>
        <taxon>Eukaryota</taxon>
        <taxon>Fungi</taxon>
        <taxon>Dikarya</taxon>
        <taxon>Ascomycota</taxon>
        <taxon>Pezizomycotina</taxon>
        <taxon>Sordariomycetes</taxon>
        <taxon>Sordariomycetidae</taxon>
        <taxon>Sordariales</taxon>
        <taxon>Sordariales incertae sedis</taxon>
        <taxon>Remersonia</taxon>
    </lineage>
</organism>
<dbReference type="EMBL" id="JAZGUE010000001">
    <property type="protein sequence ID" value="KAL2270944.1"/>
    <property type="molecule type" value="Genomic_DNA"/>
</dbReference>
<feature type="region of interest" description="Disordered" evidence="1">
    <location>
        <begin position="1"/>
        <end position="25"/>
    </location>
</feature>